<comment type="caution">
    <text evidence="1">The sequence shown here is derived from an EMBL/GenBank/DDBJ whole genome shotgun (WGS) entry which is preliminary data.</text>
</comment>
<evidence type="ECO:0000313" key="1">
    <source>
        <dbReference type="EMBL" id="KAF0847767.1"/>
    </source>
</evidence>
<dbReference type="PANTHER" id="PTHR30283:SF4">
    <property type="entry name" value="PEROXIDE STRESS RESISTANCE PROTEIN YAAA"/>
    <property type="match status" value="1"/>
</dbReference>
<proteinExistence type="predicted"/>
<evidence type="ECO:0008006" key="3">
    <source>
        <dbReference type="Google" id="ProtNLM"/>
    </source>
</evidence>
<dbReference type="EMBL" id="VMSD01000003">
    <property type="protein sequence ID" value="KAF0847767.1"/>
    <property type="molecule type" value="Genomic_DNA"/>
</dbReference>
<keyword evidence="2" id="KW-1185">Reference proteome</keyword>
<name>A0ABQ6YPN6_9NOCA</name>
<dbReference type="Pfam" id="PF03883">
    <property type="entry name" value="H2O2_YaaD"/>
    <property type="match status" value="1"/>
</dbReference>
<dbReference type="Proteomes" id="UP000798951">
    <property type="component" value="Unassembled WGS sequence"/>
</dbReference>
<reference evidence="1 2" key="1">
    <citation type="submission" date="2019-07" db="EMBL/GenBank/DDBJ databases">
        <title>Genomic Encyclopedia of Type Strains, Phase IV (KMG-IV): sequencing the most valuable type-strain genomes for metagenomic binning, comparative biology and taxonomic classification.</title>
        <authorList>
            <person name="Goeker M."/>
        </authorList>
    </citation>
    <scope>NUCLEOTIDE SEQUENCE [LARGE SCALE GENOMIC DNA]</scope>
    <source>
        <strain evidence="1 2">DSM 44831</strain>
    </source>
</reference>
<evidence type="ECO:0000313" key="2">
    <source>
        <dbReference type="Proteomes" id="UP000798951"/>
    </source>
</evidence>
<protein>
    <recommendedName>
        <fullName evidence="3">Peroxide stress protein YaaA</fullName>
    </recommendedName>
</protein>
<sequence>MHRVVPGPTRPTADYHLRHERPRRIRSRAPPGIGPRLPLTIVLVLLPPSETKSDGGSGAPLNLDDLAMPQLSAVRDKLVTEVVQLAADPATAASVLGLGKGADAEIARNAALRTSPTRPALERYTGVLYDALDAKSFTKAQRAKAGARLGIGSALFGAVRADDPIPAYRLSGGSKLPGLPTLSAVWRDVLPDALYAEAAGELVVDLRSGTYQQLGRVPDAITANVLTEHPDGSRTVVSHFNKHHKGLLARALVLTRAEPADIRAVARVATKAGLRTEIASPTELLIIT</sequence>
<accession>A0ABQ6YPN6</accession>
<dbReference type="NCBIfam" id="NF002544">
    <property type="entry name" value="PRK02101.2-1"/>
    <property type="match status" value="1"/>
</dbReference>
<dbReference type="InterPro" id="IPR005583">
    <property type="entry name" value="YaaA"/>
</dbReference>
<gene>
    <name evidence="1" type="ORF">FNL39_103669</name>
</gene>
<dbReference type="PANTHER" id="PTHR30283">
    <property type="entry name" value="PEROXIDE STRESS RESPONSE PROTEIN YAAA"/>
    <property type="match status" value="1"/>
</dbReference>
<organism evidence="1 2">
    <name type="scientific">Nocardia caishijiensis</name>
    <dbReference type="NCBI Taxonomy" id="184756"/>
    <lineage>
        <taxon>Bacteria</taxon>
        <taxon>Bacillati</taxon>
        <taxon>Actinomycetota</taxon>
        <taxon>Actinomycetes</taxon>
        <taxon>Mycobacteriales</taxon>
        <taxon>Nocardiaceae</taxon>
        <taxon>Nocardia</taxon>
    </lineage>
</organism>